<dbReference type="Gene3D" id="3.30.2350.10">
    <property type="entry name" value="Pseudouridine synthase"/>
    <property type="match status" value="1"/>
</dbReference>
<dbReference type="SUPFAM" id="SSF55174">
    <property type="entry name" value="Alpha-L RNA-binding motif"/>
    <property type="match status" value="1"/>
</dbReference>
<dbReference type="Pfam" id="PF00849">
    <property type="entry name" value="PseudoU_synth_2"/>
    <property type="match status" value="1"/>
</dbReference>
<dbReference type="GO" id="GO:0003723">
    <property type="term" value="F:RNA binding"/>
    <property type="evidence" value="ECO:0007669"/>
    <property type="project" value="UniProtKB-KW"/>
</dbReference>
<evidence type="ECO:0000313" key="8">
    <source>
        <dbReference type="Proteomes" id="UP000001505"/>
    </source>
</evidence>
<proteinExistence type="inferred from homology"/>
<keyword evidence="7" id="KW-0456">Lyase</keyword>
<dbReference type="EC" id="5.4.99.-" evidence="5"/>
<reference evidence="7 8" key="1">
    <citation type="journal article" date="2010" name="PLoS ONE">
        <title>The Waddlia genome: a window into chlamydial biology.</title>
        <authorList>
            <person name="Bertelli C."/>
            <person name="Collyn F."/>
            <person name="Croxatto A."/>
            <person name="Ruckert C."/>
            <person name="Polkinghorne A."/>
            <person name="Kebbi-Beghdadi C."/>
            <person name="Goesmann A."/>
            <person name="Vaughan L."/>
            <person name="Greub G."/>
        </authorList>
    </citation>
    <scope>NUCLEOTIDE SEQUENCE [LARGE SCALE GENOMIC DNA]</scope>
    <source>
        <strain evidence="8">ATCC VR-1470 / WSU 86-1044</strain>
    </source>
</reference>
<dbReference type="RefSeq" id="WP_013182612.1">
    <property type="nucleotide sequence ID" value="NC_014225.1"/>
</dbReference>
<dbReference type="AlphaFoldDB" id="D6YS60"/>
<dbReference type="Pfam" id="PF01479">
    <property type="entry name" value="S4"/>
    <property type="match status" value="1"/>
</dbReference>
<evidence type="ECO:0000256" key="1">
    <source>
        <dbReference type="ARBA" id="ARBA00010876"/>
    </source>
</evidence>
<keyword evidence="4" id="KW-0694">RNA-binding</keyword>
<dbReference type="PANTHER" id="PTHR21600">
    <property type="entry name" value="MITOCHONDRIAL RNA PSEUDOURIDINE SYNTHASE"/>
    <property type="match status" value="1"/>
</dbReference>
<dbReference type="STRING" id="716544.wcw_1557"/>
<dbReference type="GO" id="GO:0000455">
    <property type="term" value="P:enzyme-directed rRNA pseudouridine synthesis"/>
    <property type="evidence" value="ECO:0007669"/>
    <property type="project" value="TreeGrafter"/>
</dbReference>
<dbReference type="CDD" id="cd00165">
    <property type="entry name" value="S4"/>
    <property type="match status" value="1"/>
</dbReference>
<evidence type="ECO:0000259" key="6">
    <source>
        <dbReference type="SMART" id="SM00363"/>
    </source>
</evidence>
<dbReference type="InterPro" id="IPR050188">
    <property type="entry name" value="RluA_PseudoU_synthase"/>
</dbReference>
<dbReference type="CDD" id="cd02869">
    <property type="entry name" value="PseudoU_synth_RluA_like"/>
    <property type="match status" value="1"/>
</dbReference>
<evidence type="ECO:0000256" key="4">
    <source>
        <dbReference type="PROSITE-ProRule" id="PRU00182"/>
    </source>
</evidence>
<comment type="function">
    <text evidence="5">Responsible for synthesis of pseudouridine from uracil.</text>
</comment>
<feature type="active site" evidence="3">
    <location>
        <position position="141"/>
    </location>
</feature>
<dbReference type="InterPro" id="IPR036986">
    <property type="entry name" value="S4_RNA-bd_sf"/>
</dbReference>
<dbReference type="InterPro" id="IPR006225">
    <property type="entry name" value="PsdUridine_synth_RluC/D"/>
</dbReference>
<dbReference type="InterPro" id="IPR020103">
    <property type="entry name" value="PsdUridine_synth_cat_dom_sf"/>
</dbReference>
<dbReference type="PROSITE" id="PS01129">
    <property type="entry name" value="PSI_RLU"/>
    <property type="match status" value="1"/>
</dbReference>
<dbReference type="eggNOG" id="COG0564">
    <property type="taxonomic scope" value="Bacteria"/>
</dbReference>
<accession>D6YS60</accession>
<keyword evidence="8" id="KW-1185">Reference proteome</keyword>
<keyword evidence="2 5" id="KW-0413">Isomerase</keyword>
<comment type="catalytic activity">
    <reaction evidence="5">
        <text>a uridine in RNA = a pseudouridine in RNA</text>
        <dbReference type="Rhea" id="RHEA:48348"/>
        <dbReference type="Rhea" id="RHEA-COMP:12068"/>
        <dbReference type="Rhea" id="RHEA-COMP:12069"/>
        <dbReference type="ChEBI" id="CHEBI:65314"/>
        <dbReference type="ChEBI" id="CHEBI:65315"/>
    </reaction>
</comment>
<organism evidence="7 8">
    <name type="scientific">Waddlia chondrophila (strain ATCC VR-1470 / WSU 86-1044)</name>
    <dbReference type="NCBI Taxonomy" id="716544"/>
    <lineage>
        <taxon>Bacteria</taxon>
        <taxon>Pseudomonadati</taxon>
        <taxon>Chlamydiota</taxon>
        <taxon>Chlamydiia</taxon>
        <taxon>Parachlamydiales</taxon>
        <taxon>Waddliaceae</taxon>
        <taxon>Waddlia</taxon>
    </lineage>
</organism>
<dbReference type="PROSITE" id="PS50889">
    <property type="entry name" value="S4"/>
    <property type="match status" value="1"/>
</dbReference>
<dbReference type="Proteomes" id="UP000001505">
    <property type="component" value="Chromosome"/>
</dbReference>
<dbReference type="GO" id="GO:0016829">
    <property type="term" value="F:lyase activity"/>
    <property type="evidence" value="ECO:0007669"/>
    <property type="project" value="UniProtKB-KW"/>
</dbReference>
<dbReference type="HOGENOM" id="CLU_016902_4_4_0"/>
<dbReference type="EMBL" id="CP001928">
    <property type="protein sequence ID" value="ADI38905.1"/>
    <property type="molecule type" value="Genomic_DNA"/>
</dbReference>
<evidence type="ECO:0000256" key="2">
    <source>
        <dbReference type="ARBA" id="ARBA00023235"/>
    </source>
</evidence>
<dbReference type="NCBIfam" id="TIGR00005">
    <property type="entry name" value="rluA_subfam"/>
    <property type="match status" value="1"/>
</dbReference>
<evidence type="ECO:0000256" key="3">
    <source>
        <dbReference type="PIRSR" id="PIRSR606225-1"/>
    </source>
</evidence>
<evidence type="ECO:0000313" key="7">
    <source>
        <dbReference type="EMBL" id="ADI38905.1"/>
    </source>
</evidence>
<protein>
    <recommendedName>
        <fullName evidence="5">Pseudouridine synthase</fullName>
        <ecNumber evidence="5">5.4.99.-</ecNumber>
    </recommendedName>
</protein>
<gene>
    <name evidence="7" type="ordered locus">wcw_1557</name>
</gene>
<sequence>MITPDTETLMTTAEEAGKRLDKVLAERYPDAYSRSYLQWLIEENHVLLNHKPVKKRAKVAAGDRIDVCFVLAPEIELKPEKIFLDIIHEDEAIIVVNKPAGLVVHPGAGNWTGTFVNGLLYHCKKLPEGETLRPGIVHRLDKETTGLLVAAKTAEAQHKLVELFSSRRVYKEYIAVCVGNPGKGTVDAPIARHPVHRQKMAIVEGGRRSVTHYETLKYDVSLSLVKLVLETGRTHQIRVHMKQIGFPVLGDPVYGSSAMNQKFQLGRQMLHAAKLIFPHPVTGKEMVLEAPVPDEMAKVMARLSCLSGFQ</sequence>
<dbReference type="PANTHER" id="PTHR21600:SF44">
    <property type="entry name" value="RIBOSOMAL LARGE SUBUNIT PSEUDOURIDINE SYNTHASE D"/>
    <property type="match status" value="1"/>
</dbReference>
<dbReference type="KEGG" id="wch:wcw_1557"/>
<dbReference type="InterPro" id="IPR002942">
    <property type="entry name" value="S4_RNA-bd"/>
</dbReference>
<dbReference type="SUPFAM" id="SSF55120">
    <property type="entry name" value="Pseudouridine synthase"/>
    <property type="match status" value="1"/>
</dbReference>
<feature type="domain" description="RNA-binding S4" evidence="6">
    <location>
        <begin position="18"/>
        <end position="76"/>
    </location>
</feature>
<dbReference type="InterPro" id="IPR006145">
    <property type="entry name" value="PsdUridine_synth_RsuA/RluA"/>
</dbReference>
<name>D6YS60_WADCW</name>
<dbReference type="GO" id="GO:0120159">
    <property type="term" value="F:rRNA pseudouridine synthase activity"/>
    <property type="evidence" value="ECO:0007669"/>
    <property type="project" value="UniProtKB-ARBA"/>
</dbReference>
<dbReference type="SMART" id="SM00363">
    <property type="entry name" value="S4"/>
    <property type="match status" value="1"/>
</dbReference>
<dbReference type="OrthoDB" id="9807829at2"/>
<comment type="similarity">
    <text evidence="1 5">Belongs to the pseudouridine synthase RluA family.</text>
</comment>
<dbReference type="InterPro" id="IPR006224">
    <property type="entry name" value="PsdUridine_synth_RluA-like_CS"/>
</dbReference>
<dbReference type="Gene3D" id="3.10.290.10">
    <property type="entry name" value="RNA-binding S4 domain"/>
    <property type="match status" value="1"/>
</dbReference>
<evidence type="ECO:0000256" key="5">
    <source>
        <dbReference type="RuleBase" id="RU362028"/>
    </source>
</evidence>